<dbReference type="Pfam" id="PF01418">
    <property type="entry name" value="HTH_6"/>
    <property type="match status" value="1"/>
</dbReference>
<proteinExistence type="predicted"/>
<evidence type="ECO:0008006" key="8">
    <source>
        <dbReference type="Google" id="ProtNLM"/>
    </source>
</evidence>
<keyword evidence="1" id="KW-0805">Transcription regulation</keyword>
<evidence type="ECO:0000256" key="3">
    <source>
        <dbReference type="ARBA" id="ARBA00023163"/>
    </source>
</evidence>
<protein>
    <recommendedName>
        <fullName evidence="8">RpiR family transcriptional regulator</fullName>
    </recommendedName>
</protein>
<name>A0A175RF08_9MICO</name>
<dbReference type="PROSITE" id="PS51464">
    <property type="entry name" value="SIS"/>
    <property type="match status" value="1"/>
</dbReference>
<sequence length="300" mass="31611">MPKTTPDAPAHPRTDRADAFALVRTQSAGMPASMRAIADAVLRDPERVAAGSAADLAERARVSPATVSRFARHLGFPSYADLQRSMTRAVERGIATHAEIHAGVGVDDDVATVIAKVTEDVRAVMTDTRAALDPGALSDSADAIVRARRVVLYGVGASGIVARDLHLKLERIGIPSSIADDPHNALTLASVIGHDDVLLLVSHSGTTTESLEVATQAKLNEATVIAVTGRAYAPLTHHADHVLLGVAGAESELRPAAMGSRMSQLAIVDALFIVVAQRTDARSRPLLARTRAAVRTHHRS</sequence>
<dbReference type="PROSITE" id="PS51071">
    <property type="entry name" value="HTH_RPIR"/>
    <property type="match status" value="1"/>
</dbReference>
<dbReference type="InterPro" id="IPR036388">
    <property type="entry name" value="WH-like_DNA-bd_sf"/>
</dbReference>
<feature type="domain" description="SIS" evidence="5">
    <location>
        <begin position="140"/>
        <end position="281"/>
    </location>
</feature>
<dbReference type="GO" id="GO:1901135">
    <property type="term" value="P:carbohydrate derivative metabolic process"/>
    <property type="evidence" value="ECO:0007669"/>
    <property type="project" value="InterPro"/>
</dbReference>
<evidence type="ECO:0000256" key="2">
    <source>
        <dbReference type="ARBA" id="ARBA00023125"/>
    </source>
</evidence>
<dbReference type="CDD" id="cd05013">
    <property type="entry name" value="SIS_RpiR"/>
    <property type="match status" value="1"/>
</dbReference>
<dbReference type="InterPro" id="IPR000281">
    <property type="entry name" value="HTH_RpiR"/>
</dbReference>
<keyword evidence="2" id="KW-0238">DNA-binding</keyword>
<dbReference type="PANTHER" id="PTHR30514">
    <property type="entry name" value="GLUCOKINASE"/>
    <property type="match status" value="1"/>
</dbReference>
<dbReference type="InterPro" id="IPR001347">
    <property type="entry name" value="SIS_dom"/>
</dbReference>
<dbReference type="SUPFAM" id="SSF46689">
    <property type="entry name" value="Homeodomain-like"/>
    <property type="match status" value="1"/>
</dbReference>
<dbReference type="PANTHER" id="PTHR30514:SF1">
    <property type="entry name" value="HTH-TYPE TRANSCRIPTIONAL REGULATOR HEXR-RELATED"/>
    <property type="match status" value="1"/>
</dbReference>
<gene>
    <name evidence="6" type="ORF">NS184_16195</name>
</gene>
<dbReference type="InterPro" id="IPR009057">
    <property type="entry name" value="Homeodomain-like_sf"/>
</dbReference>
<organism evidence="6 7">
    <name type="scientific">Curtobacterium luteum</name>
    <dbReference type="NCBI Taxonomy" id="33881"/>
    <lineage>
        <taxon>Bacteria</taxon>
        <taxon>Bacillati</taxon>
        <taxon>Actinomycetota</taxon>
        <taxon>Actinomycetes</taxon>
        <taxon>Micrococcales</taxon>
        <taxon>Microbacteriaceae</taxon>
        <taxon>Curtobacterium</taxon>
    </lineage>
</organism>
<dbReference type="GO" id="GO:0003677">
    <property type="term" value="F:DNA binding"/>
    <property type="evidence" value="ECO:0007669"/>
    <property type="project" value="UniProtKB-KW"/>
</dbReference>
<dbReference type="Proteomes" id="UP000078252">
    <property type="component" value="Unassembled WGS sequence"/>
</dbReference>
<reference evidence="6 7" key="1">
    <citation type="journal article" date="2016" name="Front. Microbiol.">
        <title>Genomic Resource of Rice Seed Associated Bacteria.</title>
        <authorList>
            <person name="Midha S."/>
            <person name="Bansal K."/>
            <person name="Sharma S."/>
            <person name="Kumar N."/>
            <person name="Patil P.P."/>
            <person name="Chaudhry V."/>
            <person name="Patil P.B."/>
        </authorList>
    </citation>
    <scope>NUCLEOTIDE SEQUENCE [LARGE SCALE GENOMIC DNA]</scope>
    <source>
        <strain evidence="6 7">NS184</strain>
    </source>
</reference>
<dbReference type="InterPro" id="IPR046348">
    <property type="entry name" value="SIS_dom_sf"/>
</dbReference>
<feature type="domain" description="HTH rpiR-type" evidence="4">
    <location>
        <begin position="17"/>
        <end position="93"/>
    </location>
</feature>
<dbReference type="Pfam" id="PF01380">
    <property type="entry name" value="SIS"/>
    <property type="match status" value="1"/>
</dbReference>
<dbReference type="InterPro" id="IPR047640">
    <property type="entry name" value="RpiR-like"/>
</dbReference>
<keyword evidence="3" id="KW-0804">Transcription</keyword>
<evidence type="ECO:0000313" key="7">
    <source>
        <dbReference type="Proteomes" id="UP000078252"/>
    </source>
</evidence>
<evidence type="ECO:0000313" key="6">
    <source>
        <dbReference type="EMBL" id="KTR02397.1"/>
    </source>
</evidence>
<dbReference type="EMBL" id="LDQC01000117">
    <property type="protein sequence ID" value="KTR02397.1"/>
    <property type="molecule type" value="Genomic_DNA"/>
</dbReference>
<dbReference type="RefSeq" id="WP_058727108.1">
    <property type="nucleotide sequence ID" value="NZ_LDQC01000117.1"/>
</dbReference>
<dbReference type="STRING" id="33881.NS184_16195"/>
<dbReference type="AlphaFoldDB" id="A0A175RF08"/>
<dbReference type="SUPFAM" id="SSF53697">
    <property type="entry name" value="SIS domain"/>
    <property type="match status" value="1"/>
</dbReference>
<evidence type="ECO:0000259" key="5">
    <source>
        <dbReference type="PROSITE" id="PS51464"/>
    </source>
</evidence>
<accession>A0A175RF08</accession>
<dbReference type="Gene3D" id="1.10.10.10">
    <property type="entry name" value="Winged helix-like DNA-binding domain superfamily/Winged helix DNA-binding domain"/>
    <property type="match status" value="1"/>
</dbReference>
<evidence type="ECO:0000256" key="1">
    <source>
        <dbReference type="ARBA" id="ARBA00023015"/>
    </source>
</evidence>
<dbReference type="GO" id="GO:0097367">
    <property type="term" value="F:carbohydrate derivative binding"/>
    <property type="evidence" value="ECO:0007669"/>
    <property type="project" value="InterPro"/>
</dbReference>
<dbReference type="OrthoDB" id="370421at2"/>
<dbReference type="GO" id="GO:0003700">
    <property type="term" value="F:DNA-binding transcription factor activity"/>
    <property type="evidence" value="ECO:0007669"/>
    <property type="project" value="InterPro"/>
</dbReference>
<dbReference type="InterPro" id="IPR035472">
    <property type="entry name" value="RpiR-like_SIS"/>
</dbReference>
<dbReference type="Gene3D" id="3.40.50.10490">
    <property type="entry name" value="Glucose-6-phosphate isomerase like protein, domain 1"/>
    <property type="match status" value="1"/>
</dbReference>
<evidence type="ECO:0000259" key="4">
    <source>
        <dbReference type="PROSITE" id="PS51071"/>
    </source>
</evidence>
<dbReference type="PATRIC" id="fig|33881.3.peg.248"/>
<comment type="caution">
    <text evidence="6">The sequence shown here is derived from an EMBL/GenBank/DDBJ whole genome shotgun (WGS) entry which is preliminary data.</text>
</comment>